<dbReference type="SMART" id="SM00490">
    <property type="entry name" value="HELICc"/>
    <property type="match status" value="1"/>
</dbReference>
<feature type="compositionally biased region" description="Basic and acidic residues" evidence="9">
    <location>
        <begin position="107"/>
        <end position="117"/>
    </location>
</feature>
<organism evidence="12 13">
    <name type="scientific">Thelohanellus kitauei</name>
    <name type="common">Myxosporean</name>
    <dbReference type="NCBI Taxonomy" id="669202"/>
    <lineage>
        <taxon>Eukaryota</taxon>
        <taxon>Metazoa</taxon>
        <taxon>Cnidaria</taxon>
        <taxon>Myxozoa</taxon>
        <taxon>Myxosporea</taxon>
        <taxon>Bivalvulida</taxon>
        <taxon>Platysporina</taxon>
        <taxon>Myxobolidae</taxon>
        <taxon>Thelohanellus</taxon>
    </lineage>
</organism>
<dbReference type="InterPro" id="IPR014001">
    <property type="entry name" value="Helicase_ATP-bd"/>
</dbReference>
<feature type="region of interest" description="Disordered" evidence="9">
    <location>
        <begin position="1"/>
        <end position="117"/>
    </location>
</feature>
<dbReference type="Gene3D" id="3.40.50.300">
    <property type="entry name" value="P-loop containing nucleotide triphosphate hydrolases"/>
    <property type="match status" value="2"/>
</dbReference>
<feature type="compositionally biased region" description="Basic residues" evidence="9">
    <location>
        <begin position="95"/>
        <end position="106"/>
    </location>
</feature>
<feature type="compositionally biased region" description="Basic and acidic residues" evidence="9">
    <location>
        <begin position="48"/>
        <end position="64"/>
    </location>
</feature>
<evidence type="ECO:0000256" key="6">
    <source>
        <dbReference type="ARBA" id="ARBA00022840"/>
    </source>
</evidence>
<feature type="domain" description="Helicase C-terminal" evidence="11">
    <location>
        <begin position="600"/>
        <end position="772"/>
    </location>
</feature>
<keyword evidence="6" id="KW-0067">ATP-binding</keyword>
<dbReference type="FunFam" id="3.40.50.300:FF:000615">
    <property type="entry name" value="pre-mRNA-splicing factor ATP-dependent RNA helicase DEAH7"/>
    <property type="match status" value="1"/>
</dbReference>
<dbReference type="Proteomes" id="UP000031668">
    <property type="component" value="Unassembled WGS sequence"/>
</dbReference>
<dbReference type="FunFam" id="3.40.50.300:FF:000007">
    <property type="entry name" value="Pre-mRNA-splicing factor ATP-dependent RNA helicase"/>
    <property type="match status" value="1"/>
</dbReference>
<dbReference type="Pfam" id="PF00271">
    <property type="entry name" value="Helicase_C"/>
    <property type="match status" value="1"/>
</dbReference>
<reference evidence="12 13" key="1">
    <citation type="journal article" date="2014" name="Genome Biol. Evol.">
        <title>The genome of the myxosporean Thelohanellus kitauei shows adaptations to nutrient acquisition within its fish host.</title>
        <authorList>
            <person name="Yang Y."/>
            <person name="Xiong J."/>
            <person name="Zhou Z."/>
            <person name="Huo F."/>
            <person name="Miao W."/>
            <person name="Ran C."/>
            <person name="Liu Y."/>
            <person name="Zhang J."/>
            <person name="Feng J."/>
            <person name="Wang M."/>
            <person name="Wang M."/>
            <person name="Wang L."/>
            <person name="Yao B."/>
        </authorList>
    </citation>
    <scope>NUCLEOTIDE SEQUENCE [LARGE SCALE GENOMIC DNA]</scope>
    <source>
        <strain evidence="12">Wuqing</strain>
    </source>
</reference>
<evidence type="ECO:0000259" key="10">
    <source>
        <dbReference type="PROSITE" id="PS51192"/>
    </source>
</evidence>
<feature type="region of interest" description="Disordered" evidence="9">
    <location>
        <begin position="137"/>
        <end position="185"/>
    </location>
</feature>
<keyword evidence="5 12" id="KW-0347">Helicase</keyword>
<feature type="compositionally biased region" description="Basic and acidic residues" evidence="9">
    <location>
        <begin position="85"/>
        <end position="94"/>
    </location>
</feature>
<name>A0A0C2JTN4_THEKT</name>
<dbReference type="PANTHER" id="PTHR18934">
    <property type="entry name" value="ATP-DEPENDENT RNA HELICASE"/>
    <property type="match status" value="1"/>
</dbReference>
<evidence type="ECO:0000256" key="7">
    <source>
        <dbReference type="ARBA" id="ARBA00023187"/>
    </source>
</evidence>
<feature type="domain" description="Helicase ATP-binding" evidence="10">
    <location>
        <begin position="412"/>
        <end position="575"/>
    </location>
</feature>
<keyword evidence="3" id="KW-0547">Nucleotide-binding</keyword>
<dbReference type="PROSITE" id="PS51192">
    <property type="entry name" value="HELICASE_ATP_BIND_1"/>
    <property type="match status" value="1"/>
</dbReference>
<comment type="catalytic activity">
    <reaction evidence="8">
        <text>ATP + H2O = ADP + phosphate + H(+)</text>
        <dbReference type="Rhea" id="RHEA:13065"/>
        <dbReference type="ChEBI" id="CHEBI:15377"/>
        <dbReference type="ChEBI" id="CHEBI:15378"/>
        <dbReference type="ChEBI" id="CHEBI:30616"/>
        <dbReference type="ChEBI" id="CHEBI:43474"/>
        <dbReference type="ChEBI" id="CHEBI:456216"/>
        <dbReference type="EC" id="3.6.4.13"/>
    </reaction>
</comment>
<dbReference type="GO" id="GO:0006397">
    <property type="term" value="P:mRNA processing"/>
    <property type="evidence" value="ECO:0007669"/>
    <property type="project" value="UniProtKB-KW"/>
</dbReference>
<dbReference type="SUPFAM" id="SSF52540">
    <property type="entry name" value="P-loop containing nucleoside triphosphate hydrolases"/>
    <property type="match status" value="1"/>
</dbReference>
<evidence type="ECO:0000256" key="8">
    <source>
        <dbReference type="ARBA" id="ARBA00047984"/>
    </source>
</evidence>
<evidence type="ECO:0000256" key="1">
    <source>
        <dbReference type="ARBA" id="ARBA00012552"/>
    </source>
</evidence>
<keyword evidence="2" id="KW-0507">mRNA processing</keyword>
<feature type="compositionally biased region" description="Polar residues" evidence="9">
    <location>
        <begin position="143"/>
        <end position="152"/>
    </location>
</feature>
<dbReference type="InterPro" id="IPR001650">
    <property type="entry name" value="Helicase_C-like"/>
</dbReference>
<evidence type="ECO:0000313" key="13">
    <source>
        <dbReference type="Proteomes" id="UP000031668"/>
    </source>
</evidence>
<dbReference type="EMBL" id="JWZT01001108">
    <property type="protein sequence ID" value="KII72758.1"/>
    <property type="molecule type" value="Genomic_DNA"/>
</dbReference>
<evidence type="ECO:0000256" key="5">
    <source>
        <dbReference type="ARBA" id="ARBA00022806"/>
    </source>
</evidence>
<sequence length="790" mass="90056">MKDNISLDKSGTLEGSSGEQKGGLFIVKRKNEENDRNIPKKSLLGLEELAKTKRSNADQKADFKRPKHVSNRQTFPETPTSSRSSHYEILETHRSKNKHLSPKRGKHSDSVKEREKYSRADVNLGFKKPFSRNVYFENKNRTESNSGSTRTCTPKYEDNNSVDPDKHREETPSHAISKEKVSEKEWEDEQTKIDRAWYAMDDGQNDEIGEDIFGMSQEYVEKKEEKLKKQKYVKMSARARQIRKDNELWENNRLLTSGVVQQTRFSDDFNESGDAKVHIMVRNIVPPFLDGRTIFTLQQEPVIPVKDPAFDMPQICRNGSQVVRRRREYKEQIKEFQKDLNLAGTKIGEILGVKTIEQTEAEVQEEFRQSELKFSDIMRERKILGLTDFSKGRSLSEQRQFLPIFAVKQELMNVIRDNHITIIVGETGSGKTTQLTQYMFEDGYGKYGMIGCTQPRRVAAMSIAKRVSDEMNVKLGEEVGYAIRFEDCTSDKTCIKYMTDGILLRETLNESELDKYSVIIMDEAHERSLNTDVLFGILRDVVARRNDLRLIVTSATMDSKKFSEFFGNVPIFNIPGRTFPVEIVYSKTVVDDWVDSSAKQALQLHLLPHSGDILVFLPGQEDIETACDILSDKIEKLNAKASISILPMYSQLPSDLQARIFQEAPPGVRKCIVSTNIAETSLTVDGIFFVVDSGYCKLKVYNPRIGMDALQVFPISQANANQRAGRAGRTGPGQACRLYTENQYKNEMLTTTVPEIQRTNLANVVLLLKSLGIDELLKFNFMDPLPKITF</sequence>
<dbReference type="GO" id="GO:0034458">
    <property type="term" value="F:3'-5' RNA helicase activity"/>
    <property type="evidence" value="ECO:0007669"/>
    <property type="project" value="TreeGrafter"/>
</dbReference>
<protein>
    <recommendedName>
        <fullName evidence="1">RNA helicase</fullName>
        <ecNumber evidence="1">3.6.4.13</ecNumber>
    </recommendedName>
</protein>
<dbReference type="InterPro" id="IPR027417">
    <property type="entry name" value="P-loop_NTPase"/>
</dbReference>
<dbReference type="InterPro" id="IPR042035">
    <property type="entry name" value="DEAH_win-hel_dom"/>
</dbReference>
<keyword evidence="7" id="KW-0508">mRNA splicing</keyword>
<comment type="caution">
    <text evidence="12">The sequence shown here is derived from an EMBL/GenBank/DDBJ whole genome shotgun (WGS) entry which is preliminary data.</text>
</comment>
<keyword evidence="13" id="KW-1185">Reference proteome</keyword>
<dbReference type="CDD" id="cd18791">
    <property type="entry name" value="SF2_C_RHA"/>
    <property type="match status" value="1"/>
</dbReference>
<feature type="compositionally biased region" description="Polar residues" evidence="9">
    <location>
        <begin position="7"/>
        <end position="19"/>
    </location>
</feature>
<feature type="compositionally biased region" description="Polar residues" evidence="9">
    <location>
        <begin position="71"/>
        <end position="84"/>
    </location>
</feature>
<dbReference type="GO" id="GO:0003723">
    <property type="term" value="F:RNA binding"/>
    <property type="evidence" value="ECO:0007669"/>
    <property type="project" value="TreeGrafter"/>
</dbReference>
<feature type="compositionally biased region" description="Basic and acidic residues" evidence="9">
    <location>
        <begin position="29"/>
        <end position="38"/>
    </location>
</feature>
<dbReference type="EC" id="3.6.4.13" evidence="1"/>
<evidence type="ECO:0000256" key="9">
    <source>
        <dbReference type="SAM" id="MobiDB-lite"/>
    </source>
</evidence>
<keyword evidence="4" id="KW-0378">Hydrolase</keyword>
<dbReference type="InterPro" id="IPR011545">
    <property type="entry name" value="DEAD/DEAH_box_helicase_dom"/>
</dbReference>
<evidence type="ECO:0000256" key="4">
    <source>
        <dbReference type="ARBA" id="ARBA00022801"/>
    </source>
</evidence>
<dbReference type="PROSITE" id="PS51194">
    <property type="entry name" value="HELICASE_CTER"/>
    <property type="match status" value="1"/>
</dbReference>
<dbReference type="PROSITE" id="PS00690">
    <property type="entry name" value="DEAH_ATP_HELICASE"/>
    <property type="match status" value="1"/>
</dbReference>
<feature type="compositionally biased region" description="Basic and acidic residues" evidence="9">
    <location>
        <begin position="155"/>
        <end position="185"/>
    </location>
</feature>
<gene>
    <name evidence="12" type="ORF">RF11_00665</name>
</gene>
<dbReference type="GO" id="GO:0008380">
    <property type="term" value="P:RNA splicing"/>
    <property type="evidence" value="ECO:0007669"/>
    <property type="project" value="UniProtKB-KW"/>
</dbReference>
<accession>A0A0C2JTN4</accession>
<evidence type="ECO:0000256" key="3">
    <source>
        <dbReference type="ARBA" id="ARBA00022741"/>
    </source>
</evidence>
<dbReference type="InterPro" id="IPR002464">
    <property type="entry name" value="DNA/RNA_helicase_DEAH_CS"/>
</dbReference>
<proteinExistence type="predicted"/>
<dbReference type="GO" id="GO:0005524">
    <property type="term" value="F:ATP binding"/>
    <property type="evidence" value="ECO:0007669"/>
    <property type="project" value="UniProtKB-KW"/>
</dbReference>
<dbReference type="AlphaFoldDB" id="A0A0C2JTN4"/>
<evidence type="ECO:0000259" key="11">
    <source>
        <dbReference type="PROSITE" id="PS51194"/>
    </source>
</evidence>
<dbReference type="Gene3D" id="1.10.10.2130">
    <property type="entry name" value="DEAH helicase family, winged-helix domain"/>
    <property type="match status" value="1"/>
</dbReference>
<dbReference type="Pfam" id="PF00270">
    <property type="entry name" value="DEAD"/>
    <property type="match status" value="1"/>
</dbReference>
<dbReference type="PANTHER" id="PTHR18934:SF91">
    <property type="entry name" value="PRE-MRNA-SPLICING FACTOR ATP-DEPENDENT RNA HELICASE PRP16"/>
    <property type="match status" value="1"/>
</dbReference>
<evidence type="ECO:0000313" key="12">
    <source>
        <dbReference type="EMBL" id="KII72758.1"/>
    </source>
</evidence>
<dbReference type="SMART" id="SM00487">
    <property type="entry name" value="DEXDc"/>
    <property type="match status" value="1"/>
</dbReference>
<dbReference type="GO" id="GO:0016787">
    <property type="term" value="F:hydrolase activity"/>
    <property type="evidence" value="ECO:0007669"/>
    <property type="project" value="UniProtKB-KW"/>
</dbReference>
<evidence type="ECO:0000256" key="2">
    <source>
        <dbReference type="ARBA" id="ARBA00022664"/>
    </source>
</evidence>
<dbReference type="OrthoDB" id="6018064at2759"/>